<keyword evidence="3" id="KW-1185">Reference proteome</keyword>
<dbReference type="EMBL" id="FOKI01000040">
    <property type="protein sequence ID" value="SFB39105.1"/>
    <property type="molecule type" value="Genomic_DNA"/>
</dbReference>
<protein>
    <recommendedName>
        <fullName evidence="1">DUF6385 domain-containing protein</fullName>
    </recommendedName>
</protein>
<evidence type="ECO:0000313" key="3">
    <source>
        <dbReference type="Proteomes" id="UP000198619"/>
    </source>
</evidence>
<sequence>IRNLSGVTDSVLISNDSVTVTALDLDIRNLSGATDSVAIIGLLTTSETTVASSITSGGIFPQNTSLTSEFSYFVVNNSADTVTVRLEISPTTVESYFIPDPNQNDTVIAPTDKAIIITSLYSNYMRLFYEATTTPTDFEVYYTARS</sequence>
<organism evidence="2 3">
    <name type="scientific">Clostridium frigidicarnis</name>
    <dbReference type="NCBI Taxonomy" id="84698"/>
    <lineage>
        <taxon>Bacteria</taxon>
        <taxon>Bacillati</taxon>
        <taxon>Bacillota</taxon>
        <taxon>Clostridia</taxon>
        <taxon>Eubacteriales</taxon>
        <taxon>Clostridiaceae</taxon>
        <taxon>Clostridium</taxon>
    </lineage>
</organism>
<dbReference type="Proteomes" id="UP000198619">
    <property type="component" value="Unassembled WGS sequence"/>
</dbReference>
<feature type="non-terminal residue" evidence="2">
    <location>
        <position position="1"/>
    </location>
</feature>
<feature type="domain" description="DUF6385" evidence="1">
    <location>
        <begin position="63"/>
        <end position="145"/>
    </location>
</feature>
<dbReference type="AlphaFoldDB" id="A0A1I1AM40"/>
<gene>
    <name evidence="2" type="ORF">SAMN04488528_104033</name>
</gene>
<dbReference type="RefSeq" id="WP_090042826.1">
    <property type="nucleotide sequence ID" value="NZ_FOKI01000040.1"/>
</dbReference>
<name>A0A1I1AM40_9CLOT</name>
<dbReference type="Pfam" id="PF19912">
    <property type="entry name" value="DUF6385"/>
    <property type="match status" value="1"/>
</dbReference>
<proteinExistence type="predicted"/>
<evidence type="ECO:0000313" key="2">
    <source>
        <dbReference type="EMBL" id="SFB39105.1"/>
    </source>
</evidence>
<dbReference type="InterPro" id="IPR045965">
    <property type="entry name" value="DUF6385"/>
</dbReference>
<reference evidence="2 3" key="1">
    <citation type="submission" date="2016-10" db="EMBL/GenBank/DDBJ databases">
        <authorList>
            <person name="de Groot N.N."/>
        </authorList>
    </citation>
    <scope>NUCLEOTIDE SEQUENCE [LARGE SCALE GENOMIC DNA]</scope>
    <source>
        <strain evidence="2 3">DSM 12271</strain>
    </source>
</reference>
<accession>A0A1I1AM40</accession>
<evidence type="ECO:0000259" key="1">
    <source>
        <dbReference type="Pfam" id="PF19912"/>
    </source>
</evidence>
<dbReference type="STRING" id="84698.SAMN04488528_104033"/>